<dbReference type="Gene3D" id="2.60.120.560">
    <property type="entry name" value="Exo-inulinase, domain 1"/>
    <property type="match status" value="1"/>
</dbReference>
<feature type="signal peptide" evidence="4">
    <location>
        <begin position="1"/>
        <end position="33"/>
    </location>
</feature>
<dbReference type="EC" id="3.2.1.18" evidence="3"/>
<dbReference type="PANTHER" id="PTHR10628">
    <property type="entry name" value="SIALIDASE"/>
    <property type="match status" value="1"/>
</dbReference>
<organism evidence="6 7">
    <name type="scientific">Flavilitoribacter nigricans (strain ATCC 23147 / DSM 23189 / NBRC 102662 / NCIMB 1420 / SS-2)</name>
    <name type="common">Lewinella nigricans</name>
    <dbReference type="NCBI Taxonomy" id="1122177"/>
    <lineage>
        <taxon>Bacteria</taxon>
        <taxon>Pseudomonadati</taxon>
        <taxon>Bacteroidota</taxon>
        <taxon>Saprospiria</taxon>
        <taxon>Saprospirales</taxon>
        <taxon>Lewinellaceae</taxon>
        <taxon>Flavilitoribacter</taxon>
    </lineage>
</organism>
<dbReference type="GO" id="GO:0016020">
    <property type="term" value="C:membrane"/>
    <property type="evidence" value="ECO:0007669"/>
    <property type="project" value="TreeGrafter"/>
</dbReference>
<dbReference type="CDD" id="cd15482">
    <property type="entry name" value="Sialidase_non-viral"/>
    <property type="match status" value="1"/>
</dbReference>
<sequence length="560" mass="62102">MKAFTPPNRTYYQLICLALFLSGLSGFSGCKTAGISDPSVHWFIRDGQAVDIVDETGDWAANADGLTATGDLSRLHAGKCVGSGDFELFARLRIEDLSQDNASLMLDAAGPVETGELIFSRNGNITVRGFFFGDRTQRVRPVAELIRPGAWFDLNVRRRGDTVEFRIADSLVWSMQYANERPFGKLTLKPGRAQLSVRKFGLWGKFTPLSEWIPRLERHYPVAGDQQVDVFTRGQAGYHTFRIPTLVRSKAGTLLAFAEGRKDNAADHGNVDLVLRRSTDGGQSWQKLQLVYEEGGTAKVTIGNPVPVVDRETGNIWLFFCRDNKNVLVTKSTDDGMHWTTPTDLTDSLKEPDWGSWYATGPCHGIQLTNGRLVVPANHGRPSGSGTQPHMIISDDHGKNWRIGGLPETNANENTVAEIETNQLYVNMRSSNHNNRKPYCREVAWSPDGGDNFGPTAYDCKLPDSICQGSLLRFNREDGLHMLVFSNPASQRRERLTVRTSADGGRNWSAGTLIYGGSAAYSDLVQIDGKTLGILFERDLYQTITFVRSRLSTLSEDETK</sequence>
<dbReference type="InterPro" id="IPR011040">
    <property type="entry name" value="Sialidase"/>
</dbReference>
<dbReference type="OrthoDB" id="7294637at2"/>
<feature type="domain" description="Sialidase" evidence="5">
    <location>
        <begin position="252"/>
        <end position="529"/>
    </location>
</feature>
<evidence type="ECO:0000256" key="2">
    <source>
        <dbReference type="ARBA" id="ARBA00009348"/>
    </source>
</evidence>
<dbReference type="EMBL" id="PDUD01000019">
    <property type="protein sequence ID" value="PHN05926.1"/>
    <property type="molecule type" value="Genomic_DNA"/>
</dbReference>
<evidence type="ECO:0000259" key="5">
    <source>
        <dbReference type="Pfam" id="PF13088"/>
    </source>
</evidence>
<name>A0A2D0NC11_FLAN2</name>
<keyword evidence="4" id="KW-0732">Signal</keyword>
<dbReference type="RefSeq" id="WP_099150519.1">
    <property type="nucleotide sequence ID" value="NZ_PDUD01000019.1"/>
</dbReference>
<dbReference type="AlphaFoldDB" id="A0A2D0NC11"/>
<dbReference type="Pfam" id="PF13088">
    <property type="entry name" value="BNR_2"/>
    <property type="match status" value="1"/>
</dbReference>
<dbReference type="GO" id="GO:0005737">
    <property type="term" value="C:cytoplasm"/>
    <property type="evidence" value="ECO:0007669"/>
    <property type="project" value="TreeGrafter"/>
</dbReference>
<comment type="caution">
    <text evidence="6">The sequence shown here is derived from an EMBL/GenBank/DDBJ whole genome shotgun (WGS) entry which is preliminary data.</text>
</comment>
<dbReference type="InterPro" id="IPR026856">
    <property type="entry name" value="Sialidase_fam"/>
</dbReference>
<evidence type="ECO:0000313" key="7">
    <source>
        <dbReference type="Proteomes" id="UP000223913"/>
    </source>
</evidence>
<dbReference type="PROSITE" id="PS51257">
    <property type="entry name" value="PROKAR_LIPOPROTEIN"/>
    <property type="match status" value="1"/>
</dbReference>
<dbReference type="SUPFAM" id="SSF50939">
    <property type="entry name" value="Sialidases"/>
    <property type="match status" value="1"/>
</dbReference>
<protein>
    <recommendedName>
        <fullName evidence="3">exo-alpha-sialidase</fullName>
        <ecNumber evidence="3">3.2.1.18</ecNumber>
    </recommendedName>
</protein>
<dbReference type="Gene3D" id="2.120.10.10">
    <property type="match status" value="1"/>
</dbReference>
<dbReference type="GO" id="GO:0006689">
    <property type="term" value="P:ganglioside catabolic process"/>
    <property type="evidence" value="ECO:0007669"/>
    <property type="project" value="TreeGrafter"/>
</dbReference>
<reference evidence="6 7" key="1">
    <citation type="submission" date="2017-10" db="EMBL/GenBank/DDBJ databases">
        <title>The draft genome sequence of Lewinella nigricans NBRC 102662.</title>
        <authorList>
            <person name="Wang K."/>
        </authorList>
    </citation>
    <scope>NUCLEOTIDE SEQUENCE [LARGE SCALE GENOMIC DNA]</scope>
    <source>
        <strain evidence="6 7">NBRC 102662</strain>
    </source>
</reference>
<dbReference type="InterPro" id="IPR036278">
    <property type="entry name" value="Sialidase_sf"/>
</dbReference>
<dbReference type="GO" id="GO:0004308">
    <property type="term" value="F:exo-alpha-sialidase activity"/>
    <property type="evidence" value="ECO:0007669"/>
    <property type="project" value="UniProtKB-EC"/>
</dbReference>
<proteinExistence type="inferred from homology"/>
<gene>
    <name evidence="6" type="ORF">CRP01_13180</name>
</gene>
<dbReference type="PANTHER" id="PTHR10628:SF30">
    <property type="entry name" value="EXO-ALPHA-SIALIDASE"/>
    <property type="match status" value="1"/>
</dbReference>
<comment type="catalytic activity">
    <reaction evidence="1">
        <text>Hydrolysis of alpha-(2-&gt;3)-, alpha-(2-&gt;6)-, alpha-(2-&gt;8)- glycosidic linkages of terminal sialic acid residues in oligosaccharides, glycoproteins, glycolipids, colominic acid and synthetic substrates.</text>
        <dbReference type="EC" id="3.2.1.18"/>
    </reaction>
</comment>
<evidence type="ECO:0000256" key="1">
    <source>
        <dbReference type="ARBA" id="ARBA00000427"/>
    </source>
</evidence>
<evidence type="ECO:0000256" key="3">
    <source>
        <dbReference type="ARBA" id="ARBA00012733"/>
    </source>
</evidence>
<feature type="chain" id="PRO_5012316385" description="exo-alpha-sialidase" evidence="4">
    <location>
        <begin position="34"/>
        <end position="560"/>
    </location>
</feature>
<accession>A0A2D0NC11</accession>
<keyword evidence="7" id="KW-1185">Reference proteome</keyword>
<evidence type="ECO:0000313" key="6">
    <source>
        <dbReference type="EMBL" id="PHN05926.1"/>
    </source>
</evidence>
<comment type="similarity">
    <text evidence="2">Belongs to the glycosyl hydrolase 33 family.</text>
</comment>
<evidence type="ECO:0000256" key="4">
    <source>
        <dbReference type="SAM" id="SignalP"/>
    </source>
</evidence>
<dbReference type="GO" id="GO:0009313">
    <property type="term" value="P:oligosaccharide catabolic process"/>
    <property type="evidence" value="ECO:0007669"/>
    <property type="project" value="TreeGrafter"/>
</dbReference>
<dbReference type="Proteomes" id="UP000223913">
    <property type="component" value="Unassembled WGS sequence"/>
</dbReference>